<dbReference type="GO" id="GO:0044781">
    <property type="term" value="P:bacterial-type flagellum organization"/>
    <property type="evidence" value="ECO:0007669"/>
    <property type="project" value="UniProtKB-UniRule"/>
</dbReference>
<evidence type="ECO:0000313" key="8">
    <source>
        <dbReference type="EMBL" id="NMG02918.1"/>
    </source>
</evidence>
<evidence type="ECO:0000256" key="1">
    <source>
        <dbReference type="ARBA" id="ARBA00022475"/>
    </source>
</evidence>
<keyword evidence="8" id="KW-0966">Cell projection</keyword>
<evidence type="ECO:0000256" key="6">
    <source>
        <dbReference type="ARBA" id="ARBA00037937"/>
    </source>
</evidence>
<keyword evidence="5 7" id="KW-0975">Bacterial flagellum</keyword>
<evidence type="ECO:0000256" key="7">
    <source>
        <dbReference type="RuleBase" id="RU362064"/>
    </source>
</evidence>
<evidence type="ECO:0000256" key="5">
    <source>
        <dbReference type="ARBA" id="ARBA00023143"/>
    </source>
</evidence>
<reference evidence="8" key="1">
    <citation type="submission" date="2019-12" db="EMBL/GenBank/DDBJ databases">
        <title>Comparative genomics gives insights into the taxonomy of the Azoarcus-Aromatoleum group and reveals separate origins of nif in the plant-associated Azoarcus and non-plant-associated Aromatoleum sub-groups.</title>
        <authorList>
            <person name="Lafos M."/>
            <person name="Maluk M."/>
            <person name="Batista M."/>
            <person name="Junghare M."/>
            <person name="Carmona M."/>
            <person name="Faoro H."/>
            <person name="Cruz L.M."/>
            <person name="Battistoni F."/>
            <person name="De Souza E."/>
            <person name="Pedrosa F."/>
            <person name="Chen W.-M."/>
            <person name="Poole P.S."/>
            <person name="Dixon R.A."/>
            <person name="James E.K."/>
        </authorList>
    </citation>
    <scope>NUCLEOTIDE SEQUENCE</scope>
    <source>
        <strain evidence="8">NSC3</strain>
    </source>
</reference>
<keyword evidence="9" id="KW-1185">Reference proteome</keyword>
<dbReference type="Proteomes" id="UP000599523">
    <property type="component" value="Unassembled WGS sequence"/>
</dbReference>
<dbReference type="InterPro" id="IPR022781">
    <property type="entry name" value="Flagellar_biosynth_FliO"/>
</dbReference>
<proteinExistence type="inferred from homology"/>
<keyword evidence="8" id="KW-0969">Cilium</keyword>
<keyword evidence="8" id="KW-0282">Flagellum</keyword>
<comment type="caution">
    <text evidence="8">The sequence shown here is derived from an EMBL/GenBank/DDBJ whole genome shotgun (WGS) entry which is preliminary data.</text>
</comment>
<dbReference type="Pfam" id="PF04347">
    <property type="entry name" value="FliO"/>
    <property type="match status" value="1"/>
</dbReference>
<dbReference type="PANTHER" id="PTHR38766:SF1">
    <property type="entry name" value="FLAGELLAR PROTEIN FLIO"/>
    <property type="match status" value="1"/>
</dbReference>
<evidence type="ECO:0000256" key="2">
    <source>
        <dbReference type="ARBA" id="ARBA00022692"/>
    </source>
</evidence>
<keyword evidence="4" id="KW-0472">Membrane</keyword>
<dbReference type="AlphaFoldDB" id="A0A972JAB8"/>
<organism evidence="8 9">
    <name type="scientific">Azoarcus taiwanensis</name>
    <dbReference type="NCBI Taxonomy" id="666964"/>
    <lineage>
        <taxon>Bacteria</taxon>
        <taxon>Pseudomonadati</taxon>
        <taxon>Pseudomonadota</taxon>
        <taxon>Betaproteobacteria</taxon>
        <taxon>Rhodocyclales</taxon>
        <taxon>Zoogloeaceae</taxon>
        <taxon>Azoarcus</taxon>
    </lineage>
</organism>
<evidence type="ECO:0000313" key="9">
    <source>
        <dbReference type="Proteomes" id="UP000599523"/>
    </source>
</evidence>
<keyword evidence="2" id="KW-0812">Transmembrane</keyword>
<comment type="similarity">
    <text evidence="6 7">Belongs to the FliO/MopB family.</text>
</comment>
<name>A0A972JAB8_9RHOO</name>
<comment type="subcellular location">
    <subcellularLocation>
        <location evidence="7">Cell membrane</location>
    </subcellularLocation>
    <subcellularLocation>
        <location evidence="7">Bacterial flagellum basal body</location>
    </subcellularLocation>
</comment>
<sequence>MLLGLGVVIALLLATLWLIKRLSAPRGPSAGLKVLGGVAIGSRERLVLVEVGDKVLVLGVTANSINTLHTTDAGDLALAPPPAGTNRREPEFAGWLRRSLEQRKDGT</sequence>
<evidence type="ECO:0000256" key="4">
    <source>
        <dbReference type="ARBA" id="ARBA00023136"/>
    </source>
</evidence>
<dbReference type="PANTHER" id="PTHR38766">
    <property type="entry name" value="FLAGELLAR PROTEIN FLIO"/>
    <property type="match status" value="1"/>
</dbReference>
<evidence type="ECO:0000256" key="3">
    <source>
        <dbReference type="ARBA" id="ARBA00022989"/>
    </source>
</evidence>
<dbReference type="GO" id="GO:0009425">
    <property type="term" value="C:bacterial-type flagellum basal body"/>
    <property type="evidence" value="ECO:0007669"/>
    <property type="project" value="UniProtKB-SubCell"/>
</dbReference>
<keyword evidence="3" id="KW-1133">Transmembrane helix</keyword>
<dbReference type="NCBIfam" id="TIGR03500">
    <property type="entry name" value="FliO_TIGR"/>
    <property type="match status" value="1"/>
</dbReference>
<protein>
    <recommendedName>
        <fullName evidence="7">Flagellar protein</fullName>
    </recommendedName>
</protein>
<dbReference type="GO" id="GO:0005886">
    <property type="term" value="C:plasma membrane"/>
    <property type="evidence" value="ECO:0007669"/>
    <property type="project" value="UniProtKB-SubCell"/>
</dbReference>
<dbReference type="EMBL" id="WTVM01000037">
    <property type="protein sequence ID" value="NMG02918.1"/>
    <property type="molecule type" value="Genomic_DNA"/>
</dbReference>
<keyword evidence="1 7" id="KW-1003">Cell membrane</keyword>
<dbReference type="InterPro" id="IPR052205">
    <property type="entry name" value="FliO/MopB"/>
</dbReference>
<gene>
    <name evidence="8" type="primary">fliO</name>
    <name evidence="8" type="ORF">GPA21_08020</name>
</gene>
<accession>A0A972JAB8</accession>